<feature type="region of interest" description="Disordered" evidence="2">
    <location>
        <begin position="25"/>
        <end position="44"/>
    </location>
</feature>
<protein>
    <submittedName>
        <fullName evidence="5">DUF5067 domain-containing protein</fullName>
    </submittedName>
</protein>
<name>A0A2W3Z6J6_9ENTE</name>
<keyword evidence="6" id="KW-1185">Reference proteome</keyword>
<evidence type="ECO:0000313" key="5">
    <source>
        <dbReference type="EMBL" id="PZL75356.1"/>
    </source>
</evidence>
<feature type="chain" id="PRO_5039144576" evidence="3">
    <location>
        <begin position="22"/>
        <end position="181"/>
    </location>
</feature>
<dbReference type="AlphaFoldDB" id="A0A2W3Z6J6"/>
<evidence type="ECO:0000259" key="4">
    <source>
        <dbReference type="Pfam" id="PF16729"/>
    </source>
</evidence>
<evidence type="ECO:0000256" key="3">
    <source>
        <dbReference type="SAM" id="SignalP"/>
    </source>
</evidence>
<sequence>MKKLLSLGVLTLCNITLVACGGNSKSTDTKKNEMTSTSPKKTEDVSFKDDTLKIEMATLKLLSTEVLPADENLLREKPQLAITYEVTNNSEELISAATVWIACMGLTQESKDTINKLTVGMTPQDEKFAEYTEHQLDDIKPGGTVKAIISYDLDDTETPVILKATQGMAGKELGQKTINLK</sequence>
<organism evidence="5 6">
    <name type="scientific">Enterococcus plantarum</name>
    <dbReference type="NCBI Taxonomy" id="1077675"/>
    <lineage>
        <taxon>Bacteria</taxon>
        <taxon>Bacillati</taxon>
        <taxon>Bacillota</taxon>
        <taxon>Bacilli</taxon>
        <taxon>Lactobacillales</taxon>
        <taxon>Enterococcaceae</taxon>
        <taxon>Enterococcus</taxon>
    </lineage>
</organism>
<dbReference type="STRING" id="1077675.BCR22_02965"/>
<feature type="signal peptide" evidence="3">
    <location>
        <begin position="1"/>
        <end position="21"/>
    </location>
</feature>
<dbReference type="Gene3D" id="2.60.40.1240">
    <property type="match status" value="1"/>
</dbReference>
<proteinExistence type="predicted"/>
<gene>
    <name evidence="5" type="ORF">CI088_05160</name>
</gene>
<feature type="domain" description="DUF5067" evidence="4">
    <location>
        <begin position="35"/>
        <end position="165"/>
    </location>
</feature>
<evidence type="ECO:0000313" key="6">
    <source>
        <dbReference type="Proteomes" id="UP000249828"/>
    </source>
</evidence>
<dbReference type="InterPro" id="IPR031989">
    <property type="entry name" value="DUF5067"/>
</dbReference>
<dbReference type="InterPro" id="IPR029050">
    <property type="entry name" value="Immunoprotect_excell_Ig-like"/>
</dbReference>
<evidence type="ECO:0000256" key="2">
    <source>
        <dbReference type="SAM" id="MobiDB-lite"/>
    </source>
</evidence>
<comment type="caution">
    <text evidence="5">The sequence shown here is derived from an EMBL/GenBank/DDBJ whole genome shotgun (WGS) entry which is preliminary data.</text>
</comment>
<dbReference type="EMBL" id="PIEU01000045">
    <property type="protein sequence ID" value="PZL75356.1"/>
    <property type="molecule type" value="Genomic_DNA"/>
</dbReference>
<accession>A0A2W3Z6J6</accession>
<dbReference type="Proteomes" id="UP000249828">
    <property type="component" value="Unassembled WGS sequence"/>
</dbReference>
<dbReference type="Pfam" id="PF16729">
    <property type="entry name" value="DUF5067"/>
    <property type="match status" value="1"/>
</dbReference>
<reference evidence="5 6" key="1">
    <citation type="submission" date="2017-11" db="EMBL/GenBank/DDBJ databases">
        <title>Draft genome sequence of Enterococcus plantarum TRW2 strain isolated from lettuce.</title>
        <authorList>
            <person name="Kim E.B."/>
            <person name="Marco M.L."/>
            <person name="Williams T.R."/>
            <person name="You I.H."/>
        </authorList>
    </citation>
    <scope>NUCLEOTIDE SEQUENCE [LARGE SCALE GENOMIC DNA]</scope>
    <source>
        <strain evidence="5 6">TRW2</strain>
    </source>
</reference>
<keyword evidence="1 3" id="KW-0732">Signal</keyword>
<dbReference type="PROSITE" id="PS51257">
    <property type="entry name" value="PROKAR_LIPOPROTEIN"/>
    <property type="match status" value="1"/>
</dbReference>
<dbReference type="RefSeq" id="WP_111247419.1">
    <property type="nucleotide sequence ID" value="NZ_PIEU01000045.1"/>
</dbReference>
<evidence type="ECO:0000256" key="1">
    <source>
        <dbReference type="ARBA" id="ARBA00022729"/>
    </source>
</evidence>